<reference evidence="3 4" key="1">
    <citation type="submission" date="2011-04" db="EMBL/GenBank/DDBJ databases">
        <title>Complete sequence of Cellulomonas fimi ATCC 484.</title>
        <authorList>
            <consortium name="US DOE Joint Genome Institute"/>
            <person name="Lucas S."/>
            <person name="Han J."/>
            <person name="Lapidus A."/>
            <person name="Cheng J.-F."/>
            <person name="Goodwin L."/>
            <person name="Pitluck S."/>
            <person name="Peters L."/>
            <person name="Chertkov O."/>
            <person name="Detter J.C."/>
            <person name="Han C."/>
            <person name="Tapia R."/>
            <person name="Land M."/>
            <person name="Hauser L."/>
            <person name="Kyrpides N."/>
            <person name="Ivanova N."/>
            <person name="Ovchinnikova G."/>
            <person name="Pagani I."/>
            <person name="Mead D."/>
            <person name="Brumm P."/>
            <person name="Woyke T."/>
        </authorList>
    </citation>
    <scope>NUCLEOTIDE SEQUENCE [LARGE SCALE GENOMIC DNA]</scope>
    <source>
        <strain evidence="4">ATCC 484 / DSM 20113 / JCM 1341 / NBRC 15513 / NCIMB 8980 / NCTC 7547</strain>
    </source>
</reference>
<dbReference type="Pfam" id="PF07676">
    <property type="entry name" value="PD40"/>
    <property type="match status" value="2"/>
</dbReference>
<protein>
    <submittedName>
        <fullName evidence="3">WD40-like beta Propeller containing protein</fullName>
    </submittedName>
</protein>
<evidence type="ECO:0000256" key="1">
    <source>
        <dbReference type="SAM" id="SignalP"/>
    </source>
</evidence>
<sequence length="1131" mass="116332">MARPRRALALAVGTLLVLPPAAAVVLAPPAPAALPVPAATAPRLALTDTTTSTVRAGVLHDDGTTGVAPDWPQPAAGPGDLTPGQWTSQPDAEYVWAEEWGWTWVLVSNGPEGERHDAGDVWAVRDSGEGWEWRRLTCDDARESHPVVAPDGRVAYATDVGGQWDLAFTEVFVDDACAQEPVEPVRAPGDDLWPAWVPQSTLVVFSSTRDDPLAELYLLDAEAPGTTVRRLTRSPEAETQPTVSDVSSDGESGVAALAYVRGAADEPSGTLNVIDLVDPSQGKGDFDPELPPDPEVLPPYKIWGGWQASEPSFGPWVDPTDDPDAFDDGYLLAWTSTVDDAAGDVRGTVAVRTALDQRLSLGTPVPLLATPGLAESHPTWSSWVDSEGEGPERVELTAQVATVDADVVDVRADDGTDLRVLASSVWPPATGETPGPRPPALGDVDPAWSPTGDLVVHSGERQAVDGSEDLTTGWALELVDGLTGAALPFTYPRQPTDVDVDPAWSPDGTRIAFVRHRRVDPEGPLVPTLQVLTLVPPGPTPTPTPTPSATVTPTPTPTWWAALAAPPTTATLTQVPLPGDGTRTVTGLRDPSWSPDGTRLVVSRSFEEEIIIGVAAAVVPDDQGDTSELWVTDLAGDARPLLTLANDPTCPPAVCAGGFRVGGRSPAWGPDGVSIAAAGLAVRGPDVPERWTEMRAQVGVVTLAAPASTDVVALRPLTGFALDGTPLPTRAQLVEADDPAWSPDGTALAVTGLRAGRERDPDVWVLAADGSTAAPLVATPVRETQPAHQPWADLVLTLTATPVAPDRSSTLTATLSNAGPSRVGGASVTLALPPGVTTAGAPGCTVAGAEVTCPAPADLPPGAAVALTVPVSVATDATDRTVRGAAVARTPERVVTNNTATVDVGTPGGVGVQVTLSSPVAWVGGRPVDATVTVRNAGDTAAQDVRLTLTYPGTVVPSGLAPCAAPTGACDLGTLPGGGSVVLTAALDPAVVFEGPPQVGPVVAVVSTASPDPQPADDRSEATLEVRRPHVTLSHGVARAGEVVFATGTDFPPGEPVTLTWSTGITSVGAPPAASGDGRWLVPLVLIRDGLTTTRDLVATSGQPVPAFGEVTAPLLVVPATVDAPAFLFRG</sequence>
<gene>
    <name evidence="3" type="ordered locus">Celf_0184</name>
</gene>
<dbReference type="EMBL" id="CP002666">
    <property type="protein sequence ID" value="AEE44330.1"/>
    <property type="molecule type" value="Genomic_DNA"/>
</dbReference>
<keyword evidence="4" id="KW-1185">Reference proteome</keyword>
<proteinExistence type="predicted"/>
<feature type="chain" id="PRO_5003309086" evidence="1">
    <location>
        <begin position="24"/>
        <end position="1131"/>
    </location>
</feature>
<feature type="domain" description="DUF11" evidence="2">
    <location>
        <begin position="915"/>
        <end position="1024"/>
    </location>
</feature>
<evidence type="ECO:0000313" key="3">
    <source>
        <dbReference type="EMBL" id="AEE44330.1"/>
    </source>
</evidence>
<dbReference type="HOGENOM" id="CLU_007390_0_0_11"/>
<dbReference type="STRING" id="590998.Celf_0184"/>
<name>F4H5K6_CELFA</name>
<dbReference type="InterPro" id="IPR011659">
    <property type="entry name" value="WD40"/>
</dbReference>
<evidence type="ECO:0000259" key="2">
    <source>
        <dbReference type="Pfam" id="PF01345"/>
    </source>
</evidence>
<dbReference type="InterPro" id="IPR001434">
    <property type="entry name" value="OmcB-like_DUF11"/>
</dbReference>
<dbReference type="Pfam" id="PF01345">
    <property type="entry name" value="DUF11"/>
    <property type="match status" value="2"/>
</dbReference>
<feature type="signal peptide" evidence="1">
    <location>
        <begin position="1"/>
        <end position="23"/>
    </location>
</feature>
<feature type="domain" description="DUF11" evidence="2">
    <location>
        <begin position="793"/>
        <end position="904"/>
    </location>
</feature>
<keyword evidence="1" id="KW-0732">Signal</keyword>
<dbReference type="AlphaFoldDB" id="F4H5K6"/>
<dbReference type="eggNOG" id="COG0823">
    <property type="taxonomic scope" value="Bacteria"/>
</dbReference>
<organism evidence="3 4">
    <name type="scientific">Cellulomonas fimi (strain ATCC 484 / DSM 20113 / JCM 1341 / CCUG 24087 / LMG 16345 / NBRC 15513 / NCIMB 8980 / NCTC 7547 / NRS-133)</name>
    <dbReference type="NCBI Taxonomy" id="590998"/>
    <lineage>
        <taxon>Bacteria</taxon>
        <taxon>Bacillati</taxon>
        <taxon>Actinomycetota</taxon>
        <taxon>Actinomycetes</taxon>
        <taxon>Micrococcales</taxon>
        <taxon>Cellulomonadaceae</taxon>
        <taxon>Cellulomonas</taxon>
    </lineage>
</organism>
<evidence type="ECO:0000313" key="4">
    <source>
        <dbReference type="Proteomes" id="UP000008460"/>
    </source>
</evidence>
<dbReference type="KEGG" id="cfi:Celf_0184"/>
<dbReference type="RefSeq" id="WP_013769360.1">
    <property type="nucleotide sequence ID" value="NC_015514.1"/>
</dbReference>
<dbReference type="Gene3D" id="2.120.10.30">
    <property type="entry name" value="TolB, C-terminal domain"/>
    <property type="match status" value="3"/>
</dbReference>
<dbReference type="Proteomes" id="UP000008460">
    <property type="component" value="Chromosome"/>
</dbReference>
<dbReference type="InterPro" id="IPR011042">
    <property type="entry name" value="6-blade_b-propeller_TolB-like"/>
</dbReference>
<accession>F4H5K6</accession>
<dbReference type="SUPFAM" id="SSF82171">
    <property type="entry name" value="DPP6 N-terminal domain-like"/>
    <property type="match status" value="1"/>
</dbReference>